<dbReference type="EMBL" id="JAHVHU010000017">
    <property type="protein sequence ID" value="MBY5959757.1"/>
    <property type="molecule type" value="Genomic_DNA"/>
</dbReference>
<dbReference type="Proteomes" id="UP000753961">
    <property type="component" value="Unassembled WGS sequence"/>
</dbReference>
<comment type="caution">
    <text evidence="1">The sequence shown here is derived from an EMBL/GenBank/DDBJ whole genome shotgun (WGS) entry which is preliminary data.</text>
</comment>
<dbReference type="RefSeq" id="WP_222581293.1">
    <property type="nucleotide sequence ID" value="NZ_JAHVHU010000017.1"/>
</dbReference>
<reference evidence="1" key="1">
    <citation type="submission" date="2021-06" db="EMBL/GenBank/DDBJ databases">
        <title>44 bacteria genomes isolated from Dapeng, Shenzhen.</title>
        <authorList>
            <person name="Zheng W."/>
            <person name="Yu S."/>
            <person name="Huang Y."/>
        </authorList>
    </citation>
    <scope>NUCLEOTIDE SEQUENCE</scope>
    <source>
        <strain evidence="1">DP5N28-2</strain>
    </source>
</reference>
<dbReference type="AlphaFoldDB" id="A0A953L8F3"/>
<name>A0A953L8F3_9BACT</name>
<protein>
    <submittedName>
        <fullName evidence="1">Uncharacterized protein</fullName>
    </submittedName>
</protein>
<evidence type="ECO:0000313" key="1">
    <source>
        <dbReference type="EMBL" id="MBY5959757.1"/>
    </source>
</evidence>
<sequence>MSNLIIDAINIGFEVFPYDRFGENREKYQANIPDRLVKFPGNKIIDFEVTGENFPYLVKAYRSALGEESVPIDIIEKEYDRDNTVLILPSGDYIVEIIDRDRTVTPL</sequence>
<proteinExistence type="predicted"/>
<evidence type="ECO:0000313" key="2">
    <source>
        <dbReference type="Proteomes" id="UP000753961"/>
    </source>
</evidence>
<keyword evidence="2" id="KW-1185">Reference proteome</keyword>
<gene>
    <name evidence="1" type="ORF">KUV50_16505</name>
</gene>
<organism evidence="1 2">
    <name type="scientific">Membranihabitans marinus</name>
    <dbReference type="NCBI Taxonomy" id="1227546"/>
    <lineage>
        <taxon>Bacteria</taxon>
        <taxon>Pseudomonadati</taxon>
        <taxon>Bacteroidota</taxon>
        <taxon>Saprospiria</taxon>
        <taxon>Saprospirales</taxon>
        <taxon>Saprospiraceae</taxon>
        <taxon>Membranihabitans</taxon>
    </lineage>
</organism>
<accession>A0A953L8F3</accession>